<gene>
    <name evidence="1" type="ORF">B0H17DRAFT_661614</name>
</gene>
<dbReference type="EMBL" id="JARKIE010000079">
    <property type="protein sequence ID" value="KAJ7688462.1"/>
    <property type="molecule type" value="Genomic_DNA"/>
</dbReference>
<accession>A0AAD7DCP9</accession>
<evidence type="ECO:0000313" key="2">
    <source>
        <dbReference type="Proteomes" id="UP001221757"/>
    </source>
</evidence>
<name>A0AAD7DCP9_MYCRO</name>
<proteinExistence type="predicted"/>
<sequence length="386" mass="43266">MTISLSGALSSKLSRHRPTMVWSSPPAESLPPPMFFDTVVMDNSSRASNARWQDALARADPSWGSLEEEAILPRQRIKYFNATVVPSYTEASPWVSSISTECPRWSEWAASQFTFDYLFTLITSSTTPELFKERYREQYLDAVFKLSLIIDSIGKMPDGSPPPSFFQSFYFLRRLFPNGFLPAGDFTGEVGTTIIVKFFALGIAVANQAICEQRNLNLDWEDMCDIPDSHVDALEMTALAALNGDVFDLSENRAMYLDWLGHLGYHAEYHHCRTAQTYLRSSADLFAFTQARASFLPRAYPRSHVQPIHIPFVENLSFLLCWGTGVAPLRLETIQSNCSTPRSIACRTPSPVFPPTASDLLAALAEEYTSRLLSPLSVRAARSLSW</sequence>
<comment type="caution">
    <text evidence="1">The sequence shown here is derived from an EMBL/GenBank/DDBJ whole genome shotgun (WGS) entry which is preliminary data.</text>
</comment>
<evidence type="ECO:0000313" key="1">
    <source>
        <dbReference type="EMBL" id="KAJ7688462.1"/>
    </source>
</evidence>
<dbReference type="AlphaFoldDB" id="A0AAD7DCP9"/>
<dbReference type="Proteomes" id="UP001221757">
    <property type="component" value="Unassembled WGS sequence"/>
</dbReference>
<reference evidence="1" key="1">
    <citation type="submission" date="2023-03" db="EMBL/GenBank/DDBJ databases">
        <title>Massive genome expansion in bonnet fungi (Mycena s.s.) driven by repeated elements and novel gene families across ecological guilds.</title>
        <authorList>
            <consortium name="Lawrence Berkeley National Laboratory"/>
            <person name="Harder C.B."/>
            <person name="Miyauchi S."/>
            <person name="Viragh M."/>
            <person name="Kuo A."/>
            <person name="Thoen E."/>
            <person name="Andreopoulos B."/>
            <person name="Lu D."/>
            <person name="Skrede I."/>
            <person name="Drula E."/>
            <person name="Henrissat B."/>
            <person name="Morin E."/>
            <person name="Kohler A."/>
            <person name="Barry K."/>
            <person name="LaButti K."/>
            <person name="Morin E."/>
            <person name="Salamov A."/>
            <person name="Lipzen A."/>
            <person name="Mereny Z."/>
            <person name="Hegedus B."/>
            <person name="Baldrian P."/>
            <person name="Stursova M."/>
            <person name="Weitz H."/>
            <person name="Taylor A."/>
            <person name="Grigoriev I.V."/>
            <person name="Nagy L.G."/>
            <person name="Martin F."/>
            <person name="Kauserud H."/>
        </authorList>
    </citation>
    <scope>NUCLEOTIDE SEQUENCE</scope>
    <source>
        <strain evidence="1">CBHHK067</strain>
    </source>
</reference>
<protein>
    <submittedName>
        <fullName evidence="1">Uncharacterized protein</fullName>
    </submittedName>
</protein>
<organism evidence="1 2">
    <name type="scientific">Mycena rosella</name>
    <name type="common">Pink bonnet</name>
    <name type="synonym">Agaricus rosellus</name>
    <dbReference type="NCBI Taxonomy" id="1033263"/>
    <lineage>
        <taxon>Eukaryota</taxon>
        <taxon>Fungi</taxon>
        <taxon>Dikarya</taxon>
        <taxon>Basidiomycota</taxon>
        <taxon>Agaricomycotina</taxon>
        <taxon>Agaricomycetes</taxon>
        <taxon>Agaricomycetidae</taxon>
        <taxon>Agaricales</taxon>
        <taxon>Marasmiineae</taxon>
        <taxon>Mycenaceae</taxon>
        <taxon>Mycena</taxon>
    </lineage>
</organism>
<keyword evidence="2" id="KW-1185">Reference proteome</keyword>